<feature type="non-terminal residue" evidence="1">
    <location>
        <position position="1"/>
    </location>
</feature>
<evidence type="ECO:0000313" key="1">
    <source>
        <dbReference type="EMBL" id="CAJ0573304.1"/>
    </source>
</evidence>
<evidence type="ECO:0000313" key="2">
    <source>
        <dbReference type="Proteomes" id="UP001177023"/>
    </source>
</evidence>
<accession>A0AA36CRU2</accession>
<proteinExistence type="predicted"/>
<dbReference type="PANTHER" id="PTHR34651">
    <property type="entry name" value="SIMILAR TO ENSANGP00000021391"/>
    <property type="match status" value="1"/>
</dbReference>
<keyword evidence="2" id="KW-1185">Reference proteome</keyword>
<gene>
    <name evidence="1" type="ORF">MSPICULIGERA_LOCUS11665</name>
</gene>
<dbReference type="AlphaFoldDB" id="A0AA36CRU2"/>
<reference evidence="1" key="1">
    <citation type="submission" date="2023-06" db="EMBL/GenBank/DDBJ databases">
        <authorList>
            <person name="Delattre M."/>
        </authorList>
    </citation>
    <scope>NUCLEOTIDE SEQUENCE</scope>
    <source>
        <strain evidence="1">AF72</strain>
    </source>
</reference>
<comment type="caution">
    <text evidence="1">The sequence shown here is derived from an EMBL/GenBank/DDBJ whole genome shotgun (WGS) entry which is preliminary data.</text>
</comment>
<sequence>MDRLLYTKVVAPARRLIPGYTKRPLGSEVLRAYLRQRSHPSWTSYFIRYRDIQDDNFGEKHFNFCVDGHNYHILRTGAYPYIKYHCTKRPHQDLSLENNLFRVITIVNLGLPCVLYGLAAVALIRHREEVALPGGHVVPIHFLIYEDHDRKQ</sequence>
<dbReference type="Pfam" id="PF15031">
    <property type="entry name" value="DUF4528"/>
    <property type="match status" value="1"/>
</dbReference>
<name>A0AA36CRU2_9BILA</name>
<dbReference type="InterPro" id="IPR029245">
    <property type="entry name" value="DUF4528"/>
</dbReference>
<dbReference type="PANTHER" id="PTHR34651:SF1">
    <property type="entry name" value="SIMILAR TO ENSANGP00000021391"/>
    <property type="match status" value="1"/>
</dbReference>
<organism evidence="1 2">
    <name type="scientific">Mesorhabditis spiculigera</name>
    <dbReference type="NCBI Taxonomy" id="96644"/>
    <lineage>
        <taxon>Eukaryota</taxon>
        <taxon>Metazoa</taxon>
        <taxon>Ecdysozoa</taxon>
        <taxon>Nematoda</taxon>
        <taxon>Chromadorea</taxon>
        <taxon>Rhabditida</taxon>
        <taxon>Rhabditina</taxon>
        <taxon>Rhabditomorpha</taxon>
        <taxon>Rhabditoidea</taxon>
        <taxon>Rhabditidae</taxon>
        <taxon>Mesorhabditinae</taxon>
        <taxon>Mesorhabditis</taxon>
    </lineage>
</organism>
<dbReference type="Proteomes" id="UP001177023">
    <property type="component" value="Unassembled WGS sequence"/>
</dbReference>
<protein>
    <submittedName>
        <fullName evidence="1">Uncharacterized protein</fullName>
    </submittedName>
</protein>
<dbReference type="EMBL" id="CATQJA010002617">
    <property type="protein sequence ID" value="CAJ0573304.1"/>
    <property type="molecule type" value="Genomic_DNA"/>
</dbReference>